<dbReference type="EMBL" id="UINC01045707">
    <property type="protein sequence ID" value="SVB52786.1"/>
    <property type="molecule type" value="Genomic_DNA"/>
</dbReference>
<dbReference type="PIRSF" id="PIRSF000456">
    <property type="entry name" value="UDP-GlcNAc_acltr"/>
    <property type="match status" value="1"/>
</dbReference>
<keyword evidence="4" id="KW-0443">Lipid metabolism</keyword>
<protein>
    <recommendedName>
        <fullName evidence="6">UDP N-acetylglucosamine O-acyltransferase C-terminal domain-containing protein</fullName>
    </recommendedName>
</protein>
<dbReference type="SUPFAM" id="SSF51161">
    <property type="entry name" value="Trimeric LpxA-like enzymes"/>
    <property type="match status" value="1"/>
</dbReference>
<keyword evidence="3" id="KW-0808">Transferase</keyword>
<name>A0A382EPR0_9ZZZZ</name>
<evidence type="ECO:0000313" key="7">
    <source>
        <dbReference type="EMBL" id="SVB52786.1"/>
    </source>
</evidence>
<evidence type="ECO:0000259" key="6">
    <source>
        <dbReference type="Pfam" id="PF13720"/>
    </source>
</evidence>
<dbReference type="CDD" id="cd03351">
    <property type="entry name" value="LbH_UDP-GlcNAc_AT"/>
    <property type="match status" value="1"/>
</dbReference>
<dbReference type="GO" id="GO:0009245">
    <property type="term" value="P:lipid A biosynthetic process"/>
    <property type="evidence" value="ECO:0007669"/>
    <property type="project" value="UniProtKB-KW"/>
</dbReference>
<feature type="domain" description="UDP N-acetylglucosamine O-acyltransferase C-terminal" evidence="6">
    <location>
        <begin position="174"/>
        <end position="255"/>
    </location>
</feature>
<dbReference type="Gene3D" id="1.20.1180.10">
    <property type="entry name" value="Udp N-acetylglucosamine O-acyltransferase, C-terminal domain"/>
    <property type="match status" value="1"/>
</dbReference>
<dbReference type="Gene3D" id="2.160.10.10">
    <property type="entry name" value="Hexapeptide repeat proteins"/>
    <property type="match status" value="1"/>
</dbReference>
<evidence type="ECO:0000256" key="5">
    <source>
        <dbReference type="ARBA" id="ARBA00023315"/>
    </source>
</evidence>
<keyword evidence="1" id="KW-0444">Lipid biosynthesis</keyword>
<accession>A0A382EPR0</accession>
<evidence type="ECO:0000256" key="4">
    <source>
        <dbReference type="ARBA" id="ARBA00023098"/>
    </source>
</evidence>
<gene>
    <name evidence="7" type="ORF">METZ01_LOCUS205640</name>
</gene>
<evidence type="ECO:0000256" key="3">
    <source>
        <dbReference type="ARBA" id="ARBA00022679"/>
    </source>
</evidence>
<keyword evidence="5" id="KW-0012">Acyltransferase</keyword>
<dbReference type="AlphaFoldDB" id="A0A382EPR0"/>
<dbReference type="GO" id="GO:0008780">
    <property type="term" value="F:acyl-[acyl-carrier-protein]-UDP-N-acetylglucosamine O-acyltransferase activity"/>
    <property type="evidence" value="ECO:0007669"/>
    <property type="project" value="InterPro"/>
</dbReference>
<dbReference type="PANTHER" id="PTHR43480">
    <property type="entry name" value="ACYL-[ACYL-CARRIER-PROTEIN]--UDP-N-ACETYLGLUCOSAMINE O-ACYLTRANSFERASE"/>
    <property type="match status" value="1"/>
</dbReference>
<dbReference type="InterPro" id="IPR010137">
    <property type="entry name" value="Lipid_A_LpxA"/>
</dbReference>
<dbReference type="Pfam" id="PF00132">
    <property type="entry name" value="Hexapep"/>
    <property type="match status" value="2"/>
</dbReference>
<dbReference type="InterPro" id="IPR029098">
    <property type="entry name" value="Acetyltransf_C"/>
</dbReference>
<keyword evidence="2" id="KW-0441">Lipid A biosynthesis</keyword>
<proteinExistence type="predicted"/>
<dbReference type="InterPro" id="IPR001451">
    <property type="entry name" value="Hexapep"/>
</dbReference>
<organism evidence="7">
    <name type="scientific">marine metagenome</name>
    <dbReference type="NCBI Taxonomy" id="408172"/>
    <lineage>
        <taxon>unclassified sequences</taxon>
        <taxon>metagenomes</taxon>
        <taxon>ecological metagenomes</taxon>
    </lineage>
</organism>
<dbReference type="InterPro" id="IPR037157">
    <property type="entry name" value="Acetyltransf_C_sf"/>
</dbReference>
<sequence length="261" mass="28414">MIDKNSNIHKKSIISSTAEVGPYVVIGPNVEIGNNVKIYSHVNISGNTKIGDDTKIYPFASIGNNPQDLKYKGENTKLEIGKNNTIREHVTINPGTESGGGLTKIGDNCLFMISSHIAHDCRIGNNVIIANNVPLGGHVVIENNVIIGGNSAVQQFTRIGKLAMVGGMTGVLHDVIPYGLSIGNRNYLQGLNLIGLRRANYDNKDILGLTEAYKEIFATKNLTDNLNKLNGVFKNNPLVKDVIEFVNKDKKRSICTPFSKE</sequence>
<reference evidence="7" key="1">
    <citation type="submission" date="2018-05" db="EMBL/GenBank/DDBJ databases">
        <authorList>
            <person name="Lanie J.A."/>
            <person name="Ng W.-L."/>
            <person name="Kazmierczak K.M."/>
            <person name="Andrzejewski T.M."/>
            <person name="Davidsen T.M."/>
            <person name="Wayne K.J."/>
            <person name="Tettelin H."/>
            <person name="Glass J.I."/>
            <person name="Rusch D."/>
            <person name="Podicherti R."/>
            <person name="Tsui H.-C.T."/>
            <person name="Winkler M.E."/>
        </authorList>
    </citation>
    <scope>NUCLEOTIDE SEQUENCE</scope>
</reference>
<evidence type="ECO:0000256" key="1">
    <source>
        <dbReference type="ARBA" id="ARBA00022516"/>
    </source>
</evidence>
<dbReference type="GO" id="GO:0016020">
    <property type="term" value="C:membrane"/>
    <property type="evidence" value="ECO:0007669"/>
    <property type="project" value="GOC"/>
</dbReference>
<dbReference type="PANTHER" id="PTHR43480:SF1">
    <property type="entry name" value="ACYL-[ACYL-CARRIER-PROTEIN]--UDP-N-ACETYLGLUCOSAMINE O-ACYLTRANSFERASE, MITOCHONDRIAL-RELATED"/>
    <property type="match status" value="1"/>
</dbReference>
<evidence type="ECO:0000256" key="2">
    <source>
        <dbReference type="ARBA" id="ARBA00022556"/>
    </source>
</evidence>
<dbReference type="NCBIfam" id="TIGR01852">
    <property type="entry name" value="lipid_A_lpxA"/>
    <property type="match status" value="1"/>
</dbReference>
<dbReference type="Pfam" id="PF13720">
    <property type="entry name" value="Acetyltransf_11"/>
    <property type="match status" value="1"/>
</dbReference>
<dbReference type="InterPro" id="IPR011004">
    <property type="entry name" value="Trimer_LpxA-like_sf"/>
</dbReference>
<dbReference type="NCBIfam" id="NF003657">
    <property type="entry name" value="PRK05289.1"/>
    <property type="match status" value="1"/>
</dbReference>